<evidence type="ECO:0000313" key="7">
    <source>
        <dbReference type="EMBL" id="KAJ4468327.1"/>
    </source>
</evidence>
<dbReference type="SUPFAM" id="SSF57850">
    <property type="entry name" value="RING/U-box"/>
    <property type="match status" value="1"/>
</dbReference>
<evidence type="ECO:0000256" key="3">
    <source>
        <dbReference type="ARBA" id="ARBA00022833"/>
    </source>
</evidence>
<dbReference type="PROSITE" id="PS00518">
    <property type="entry name" value="ZF_RING_1"/>
    <property type="match status" value="1"/>
</dbReference>
<gene>
    <name evidence="7" type="ORF">J3R30DRAFT_3715271</name>
</gene>
<dbReference type="InterPro" id="IPR039577">
    <property type="entry name" value="Rad18"/>
</dbReference>
<dbReference type="GO" id="GO:0008270">
    <property type="term" value="F:zinc ion binding"/>
    <property type="evidence" value="ECO:0007669"/>
    <property type="project" value="UniProtKB-KW"/>
</dbReference>
<feature type="compositionally biased region" description="Basic and acidic residues" evidence="5">
    <location>
        <begin position="38"/>
        <end position="48"/>
    </location>
</feature>
<keyword evidence="2 4" id="KW-0863">Zinc-finger</keyword>
<dbReference type="InterPro" id="IPR013083">
    <property type="entry name" value="Znf_RING/FYVE/PHD"/>
</dbReference>
<dbReference type="Proteomes" id="UP001150266">
    <property type="component" value="Unassembled WGS sequence"/>
</dbReference>
<feature type="region of interest" description="Disordered" evidence="5">
    <location>
        <begin position="244"/>
        <end position="281"/>
    </location>
</feature>
<dbReference type="GO" id="GO:0006513">
    <property type="term" value="P:protein monoubiquitination"/>
    <property type="evidence" value="ECO:0007669"/>
    <property type="project" value="InterPro"/>
</dbReference>
<comment type="caution">
    <text evidence="7">The sequence shown here is derived from an EMBL/GenBank/DDBJ whole genome shotgun (WGS) entry which is preliminary data.</text>
</comment>
<keyword evidence="3" id="KW-0862">Zinc</keyword>
<proteinExistence type="predicted"/>
<organism evidence="7 8">
    <name type="scientific">Lentinula aciculospora</name>
    <dbReference type="NCBI Taxonomy" id="153920"/>
    <lineage>
        <taxon>Eukaryota</taxon>
        <taxon>Fungi</taxon>
        <taxon>Dikarya</taxon>
        <taxon>Basidiomycota</taxon>
        <taxon>Agaricomycotina</taxon>
        <taxon>Agaricomycetes</taxon>
        <taxon>Agaricomycetidae</taxon>
        <taxon>Agaricales</taxon>
        <taxon>Marasmiineae</taxon>
        <taxon>Omphalotaceae</taxon>
        <taxon>Lentinula</taxon>
    </lineage>
</organism>
<keyword evidence="1" id="KW-0479">Metal-binding</keyword>
<dbReference type="GO" id="GO:0061630">
    <property type="term" value="F:ubiquitin protein ligase activity"/>
    <property type="evidence" value="ECO:0007669"/>
    <property type="project" value="InterPro"/>
</dbReference>
<dbReference type="OrthoDB" id="3219336at2759"/>
<evidence type="ECO:0000256" key="2">
    <source>
        <dbReference type="ARBA" id="ARBA00022771"/>
    </source>
</evidence>
<feature type="compositionally biased region" description="Pro residues" evidence="5">
    <location>
        <begin position="59"/>
        <end position="68"/>
    </location>
</feature>
<feature type="compositionally biased region" description="Basic residues" evidence="5">
    <location>
        <begin position="258"/>
        <end position="267"/>
    </location>
</feature>
<dbReference type="Gene3D" id="3.30.40.10">
    <property type="entry name" value="Zinc/RING finger domain, C3HC4 (zinc finger)"/>
    <property type="match status" value="1"/>
</dbReference>
<evidence type="ECO:0000259" key="6">
    <source>
        <dbReference type="PROSITE" id="PS50089"/>
    </source>
</evidence>
<evidence type="ECO:0000256" key="5">
    <source>
        <dbReference type="SAM" id="MobiDB-lite"/>
    </source>
</evidence>
<dbReference type="Pfam" id="PF13445">
    <property type="entry name" value="zf-RING_UBOX"/>
    <property type="match status" value="1"/>
</dbReference>
<dbReference type="EMBL" id="JAOTPV010000037">
    <property type="protein sequence ID" value="KAJ4468327.1"/>
    <property type="molecule type" value="Genomic_DNA"/>
</dbReference>
<dbReference type="PANTHER" id="PTHR14134">
    <property type="entry name" value="E3 UBIQUITIN-PROTEIN LIGASE RAD18"/>
    <property type="match status" value="1"/>
</dbReference>
<dbReference type="InterPro" id="IPR027370">
    <property type="entry name" value="Znf-RING_euk"/>
</dbReference>
<name>A0A9W8ZWP5_9AGAR</name>
<keyword evidence="8" id="KW-1185">Reference proteome</keyword>
<feature type="domain" description="RING-type" evidence="6">
    <location>
        <begin position="139"/>
        <end position="222"/>
    </location>
</feature>
<reference evidence="7" key="1">
    <citation type="submission" date="2022-08" db="EMBL/GenBank/DDBJ databases">
        <title>A Global Phylogenomic Analysis of the Shiitake Genus Lentinula.</title>
        <authorList>
            <consortium name="DOE Joint Genome Institute"/>
            <person name="Sierra-Patev S."/>
            <person name="Min B."/>
            <person name="Naranjo-Ortiz M."/>
            <person name="Looney B."/>
            <person name="Konkel Z."/>
            <person name="Slot J.C."/>
            <person name="Sakamoto Y."/>
            <person name="Steenwyk J.L."/>
            <person name="Rokas A."/>
            <person name="Carro J."/>
            <person name="Camarero S."/>
            <person name="Ferreira P."/>
            <person name="Molpeceres G."/>
            <person name="Ruiz-Duenas F.J."/>
            <person name="Serrano A."/>
            <person name="Henrissat B."/>
            <person name="Drula E."/>
            <person name="Hughes K.W."/>
            <person name="Mata J.L."/>
            <person name="Ishikawa N.K."/>
            <person name="Vargas-Isla R."/>
            <person name="Ushijima S."/>
            <person name="Smith C.A."/>
            <person name="Ahrendt S."/>
            <person name="Andreopoulos W."/>
            <person name="He G."/>
            <person name="Labutti K."/>
            <person name="Lipzen A."/>
            <person name="Ng V."/>
            <person name="Riley R."/>
            <person name="Sandor L."/>
            <person name="Barry K."/>
            <person name="Martinez A.T."/>
            <person name="Xiao Y."/>
            <person name="Gibbons J.G."/>
            <person name="Terashima K."/>
            <person name="Grigoriev I.V."/>
            <person name="Hibbett D.S."/>
        </authorList>
    </citation>
    <scope>NUCLEOTIDE SEQUENCE</scope>
    <source>
        <strain evidence="7">JLM2183</strain>
    </source>
</reference>
<accession>A0A9W8ZWP5</accession>
<dbReference type="GO" id="GO:0003697">
    <property type="term" value="F:single-stranded DNA binding"/>
    <property type="evidence" value="ECO:0007669"/>
    <property type="project" value="InterPro"/>
</dbReference>
<dbReference type="AlphaFoldDB" id="A0A9W8ZWP5"/>
<dbReference type="InterPro" id="IPR017907">
    <property type="entry name" value="Znf_RING_CS"/>
</dbReference>
<evidence type="ECO:0000256" key="1">
    <source>
        <dbReference type="ARBA" id="ARBA00022723"/>
    </source>
</evidence>
<protein>
    <recommendedName>
        <fullName evidence="6">RING-type domain-containing protein</fullName>
    </recommendedName>
</protein>
<dbReference type="PANTHER" id="PTHR14134:SF3">
    <property type="entry name" value="RING-CH-TYPE DOMAIN-CONTAINING PROTEIN"/>
    <property type="match status" value="1"/>
</dbReference>
<dbReference type="SMART" id="SM00184">
    <property type="entry name" value="RING"/>
    <property type="match status" value="1"/>
</dbReference>
<dbReference type="PROSITE" id="PS50089">
    <property type="entry name" value="ZF_RING_2"/>
    <property type="match status" value="1"/>
</dbReference>
<dbReference type="GO" id="GO:0006301">
    <property type="term" value="P:DNA damage tolerance"/>
    <property type="evidence" value="ECO:0007669"/>
    <property type="project" value="InterPro"/>
</dbReference>
<feature type="region of interest" description="Disordered" evidence="5">
    <location>
        <begin position="1"/>
        <end position="76"/>
    </location>
</feature>
<feature type="compositionally biased region" description="Polar residues" evidence="5">
    <location>
        <begin position="12"/>
        <end position="29"/>
    </location>
</feature>
<dbReference type="InterPro" id="IPR001841">
    <property type="entry name" value="Znf_RING"/>
</dbReference>
<evidence type="ECO:0000256" key="4">
    <source>
        <dbReference type="PROSITE-ProRule" id="PRU00175"/>
    </source>
</evidence>
<evidence type="ECO:0000313" key="8">
    <source>
        <dbReference type="Proteomes" id="UP001150266"/>
    </source>
</evidence>
<sequence length="281" mass="32223">MLDMPPTRVSRQDSIAQVFQPGPSNTKLSTKYKASKAAPKEIVYHPDIIEITDSEDDQFPPPPPPPLPLKRKSSRELRLERDVKKLKQENDEHKSKENALRLELALFKDELMVLHAATLNTTSSKDHMPIANVEDSVTCEVCTMKMWTPYILECGHTYCQSCLQDWFSTTLTQHMAAHPNFSINQPQHPYGAEMLPAHVHYYYMHLLGLTPPQPQYTCPICRQQVRNPPVEDFNLKKIVRAVASARGEASPRKEQPGHNRRKGKARARREDQWSGFFQKKT</sequence>